<dbReference type="PATRIC" id="fig|1158610.3.peg.2713"/>
<dbReference type="Gene3D" id="1.10.260.40">
    <property type="entry name" value="lambda repressor-like DNA-binding domains"/>
    <property type="match status" value="1"/>
</dbReference>
<accession>R3TLM5</accession>
<dbReference type="EMBL" id="AJAT01000017">
    <property type="protein sequence ID" value="EOL42379.1"/>
    <property type="molecule type" value="Genomic_DNA"/>
</dbReference>
<keyword evidence="6" id="KW-1185">Reference proteome</keyword>
<comment type="caution">
    <text evidence="5">The sequence shown here is derived from an EMBL/GenBank/DDBJ whole genome shotgun (WGS) entry which is preliminary data.</text>
</comment>
<dbReference type="Pfam" id="PF00532">
    <property type="entry name" value="Peripla_BP_1"/>
    <property type="match status" value="1"/>
</dbReference>
<organism evidence="5 6">
    <name type="scientific">Enterococcus phoeniculicola ATCC BAA-412</name>
    <dbReference type="NCBI Taxonomy" id="1158610"/>
    <lineage>
        <taxon>Bacteria</taxon>
        <taxon>Bacillati</taxon>
        <taxon>Bacillota</taxon>
        <taxon>Bacilli</taxon>
        <taxon>Lactobacillales</taxon>
        <taxon>Enterococcaceae</taxon>
        <taxon>Enterococcus</taxon>
    </lineage>
</organism>
<dbReference type="GO" id="GO:0000976">
    <property type="term" value="F:transcription cis-regulatory region binding"/>
    <property type="evidence" value="ECO:0007669"/>
    <property type="project" value="TreeGrafter"/>
</dbReference>
<dbReference type="Pfam" id="PF00356">
    <property type="entry name" value="LacI"/>
    <property type="match status" value="1"/>
</dbReference>
<dbReference type="SUPFAM" id="SSF47413">
    <property type="entry name" value="lambda repressor-like DNA-binding domains"/>
    <property type="match status" value="1"/>
</dbReference>
<gene>
    <name evidence="5" type="ORF">UC3_02731</name>
</gene>
<dbReference type="Proteomes" id="UP000013785">
    <property type="component" value="Unassembled WGS sequence"/>
</dbReference>
<evidence type="ECO:0000256" key="3">
    <source>
        <dbReference type="ARBA" id="ARBA00023163"/>
    </source>
</evidence>
<dbReference type="PANTHER" id="PTHR30146">
    <property type="entry name" value="LACI-RELATED TRANSCRIPTIONAL REPRESSOR"/>
    <property type="match status" value="1"/>
</dbReference>
<dbReference type="InterPro" id="IPR000843">
    <property type="entry name" value="HTH_LacI"/>
</dbReference>
<dbReference type="AlphaFoldDB" id="R3TLM5"/>
<dbReference type="SUPFAM" id="SSF53822">
    <property type="entry name" value="Periplasmic binding protein-like I"/>
    <property type="match status" value="1"/>
</dbReference>
<dbReference type="PANTHER" id="PTHR30146:SF105">
    <property type="entry name" value="CATABOLITE CONTROL PROTEIN B"/>
    <property type="match status" value="1"/>
</dbReference>
<dbReference type="RefSeq" id="WP_010769366.1">
    <property type="nucleotide sequence ID" value="NZ_ASWE01000001.1"/>
</dbReference>
<sequence>MANIRDIAKQTGYSVSTISRVINDYPYVDEKKRKHVLAVMKELNYVPNSTARHLSYGKNRNIGVILPFTNHSYFDQVLSGIMQEAFLSNYKVTLLPTNYDAAVELAYLSQFVAKEFDGLIITSRANTIETLLPYQKYGPIVFCEEIKDVEASCVYINRKESVREGLMYLKNQGFTRIGVTLGRSRKLSQNSKITVQLCHELFPEFDEEDVFWDCIHYEDGFQAEEFFTKRGIEAIFCNGDDVAAGILKANPSRAYSSIVGRDNLLASELMQFSTIDHHLQLCGKTAFQQFIENKKEKISIPYTFIIRE</sequence>
<dbReference type="PROSITE" id="PS50932">
    <property type="entry name" value="HTH_LACI_2"/>
    <property type="match status" value="1"/>
</dbReference>
<name>R3TLM5_9ENTE</name>
<dbReference type="STRING" id="154621.RV11_GL001928"/>
<feature type="domain" description="HTH lacI-type" evidence="4">
    <location>
        <begin position="2"/>
        <end position="56"/>
    </location>
</feature>
<reference evidence="5 6" key="1">
    <citation type="submission" date="2013-02" db="EMBL/GenBank/DDBJ databases">
        <title>The Genome Sequence of Enterococcus phoeniculicola BAA-412.</title>
        <authorList>
            <consortium name="The Broad Institute Genome Sequencing Platform"/>
            <consortium name="The Broad Institute Genome Sequencing Center for Infectious Disease"/>
            <person name="Earl A.M."/>
            <person name="Gilmore M.S."/>
            <person name="Lebreton F."/>
            <person name="Walker B."/>
            <person name="Young S.K."/>
            <person name="Zeng Q."/>
            <person name="Gargeya S."/>
            <person name="Fitzgerald M."/>
            <person name="Haas B."/>
            <person name="Abouelleil A."/>
            <person name="Alvarado L."/>
            <person name="Arachchi H.M."/>
            <person name="Berlin A.M."/>
            <person name="Chapman S.B."/>
            <person name="Dewar J."/>
            <person name="Goldberg J."/>
            <person name="Griggs A."/>
            <person name="Gujja S."/>
            <person name="Hansen M."/>
            <person name="Howarth C."/>
            <person name="Imamovic A."/>
            <person name="Larimer J."/>
            <person name="McCowan C."/>
            <person name="Murphy C."/>
            <person name="Neiman D."/>
            <person name="Pearson M."/>
            <person name="Priest M."/>
            <person name="Roberts A."/>
            <person name="Saif S."/>
            <person name="Shea T."/>
            <person name="Sisk P."/>
            <person name="Sykes S."/>
            <person name="Wortman J."/>
            <person name="Nusbaum C."/>
            <person name="Birren B."/>
        </authorList>
    </citation>
    <scope>NUCLEOTIDE SEQUENCE [LARGE SCALE GENOMIC DNA]</scope>
    <source>
        <strain evidence="5 6">ATCC BAA-412</strain>
    </source>
</reference>
<dbReference type="CDD" id="cd01392">
    <property type="entry name" value="HTH_LacI"/>
    <property type="match status" value="1"/>
</dbReference>
<keyword evidence="3" id="KW-0804">Transcription</keyword>
<dbReference type="eggNOG" id="COG1609">
    <property type="taxonomic scope" value="Bacteria"/>
</dbReference>
<dbReference type="Gene3D" id="3.40.50.2300">
    <property type="match status" value="2"/>
</dbReference>
<dbReference type="HOGENOM" id="CLU_037628_14_0_9"/>
<protein>
    <submittedName>
        <fullName evidence="5">LacI family transcriptional regulator</fullName>
    </submittedName>
</protein>
<dbReference type="OrthoDB" id="9798934at2"/>
<evidence type="ECO:0000256" key="2">
    <source>
        <dbReference type="ARBA" id="ARBA00023125"/>
    </source>
</evidence>
<dbReference type="SMART" id="SM00354">
    <property type="entry name" value="HTH_LACI"/>
    <property type="match status" value="1"/>
</dbReference>
<evidence type="ECO:0000313" key="6">
    <source>
        <dbReference type="Proteomes" id="UP000013785"/>
    </source>
</evidence>
<proteinExistence type="predicted"/>
<dbReference type="InterPro" id="IPR010982">
    <property type="entry name" value="Lambda_DNA-bd_dom_sf"/>
</dbReference>
<dbReference type="InterPro" id="IPR001761">
    <property type="entry name" value="Peripla_BP/Lac1_sug-bd_dom"/>
</dbReference>
<evidence type="ECO:0000313" key="5">
    <source>
        <dbReference type="EMBL" id="EOL42379.1"/>
    </source>
</evidence>
<keyword evidence="2" id="KW-0238">DNA-binding</keyword>
<dbReference type="GO" id="GO:0003700">
    <property type="term" value="F:DNA-binding transcription factor activity"/>
    <property type="evidence" value="ECO:0007669"/>
    <property type="project" value="TreeGrafter"/>
</dbReference>
<dbReference type="CDD" id="cd06286">
    <property type="entry name" value="PBP1_CcpB-like"/>
    <property type="match status" value="1"/>
</dbReference>
<dbReference type="InterPro" id="IPR028082">
    <property type="entry name" value="Peripla_BP_I"/>
</dbReference>
<evidence type="ECO:0000256" key="1">
    <source>
        <dbReference type="ARBA" id="ARBA00023015"/>
    </source>
</evidence>
<keyword evidence="1" id="KW-0805">Transcription regulation</keyword>
<evidence type="ECO:0000259" key="4">
    <source>
        <dbReference type="PROSITE" id="PS50932"/>
    </source>
</evidence>